<dbReference type="EMBL" id="SIJK02000002">
    <property type="protein sequence ID" value="MBP1464386.1"/>
    <property type="molecule type" value="Genomic_DNA"/>
</dbReference>
<evidence type="ECO:0000313" key="2">
    <source>
        <dbReference type="EMBL" id="MBP1464386.1"/>
    </source>
</evidence>
<evidence type="ECO:0000313" key="3">
    <source>
        <dbReference type="Proteomes" id="UP001193081"/>
    </source>
</evidence>
<proteinExistence type="predicted"/>
<dbReference type="InterPro" id="IPR002123">
    <property type="entry name" value="Plipid/glycerol_acylTrfase"/>
</dbReference>
<protein>
    <submittedName>
        <fullName evidence="2">Glycerol acyltransferase</fullName>
    </submittedName>
</protein>
<evidence type="ECO:0000259" key="1">
    <source>
        <dbReference type="SMART" id="SM00563"/>
    </source>
</evidence>
<comment type="caution">
    <text evidence="2">The sequence shown here is derived from an EMBL/GenBank/DDBJ whole genome shotgun (WGS) entry which is preliminary data.</text>
</comment>
<keyword evidence="2" id="KW-0808">Transferase</keyword>
<dbReference type="GO" id="GO:0016746">
    <property type="term" value="F:acyltransferase activity"/>
    <property type="evidence" value="ECO:0007669"/>
    <property type="project" value="UniProtKB-KW"/>
</dbReference>
<sequence length="297" mass="32298">MDNRQSARAYASSHVSAGLLPASIAELTHLNTSDILTAFGVQREWPLRGLFEILCRPAAHRFAREVVALDQLVGSAGLAVGGAWMVGRWAERFTVLGDPPPDGPLLLVANHPGMLDAMALFAGIQREDLRVPAITRPFLRCLPHIRSVLIPVGGQPGERVTALRTAARHMREGGAILTFPAGRIEHDPLIDARAVTDLAHWSESIGLFARLGGQVPVVPVIVAGVIAPEALRHPIVRLRRRPEDQRWLAAILQLLRPQLGRVHVRVSFGRPLSSTLPDLAAAVRAEARRLIEGLRQA</sequence>
<dbReference type="SUPFAM" id="SSF69593">
    <property type="entry name" value="Glycerol-3-phosphate (1)-acyltransferase"/>
    <property type="match status" value="1"/>
</dbReference>
<reference evidence="2 3" key="1">
    <citation type="submission" date="2021-03" db="EMBL/GenBank/DDBJ databases">
        <authorList>
            <person name="Grouzdev D.S."/>
        </authorList>
    </citation>
    <scope>NUCLEOTIDE SEQUENCE [LARGE SCALE GENOMIC DNA]</scope>
    <source>
        <strain evidence="2 3">M50-1</strain>
    </source>
</reference>
<feature type="domain" description="Phospholipid/glycerol acyltransferase" evidence="1">
    <location>
        <begin position="105"/>
        <end position="225"/>
    </location>
</feature>
<keyword evidence="3" id="KW-1185">Reference proteome</keyword>
<gene>
    <name evidence="2" type="ORF">EYB53_001575</name>
</gene>
<dbReference type="Pfam" id="PF01553">
    <property type="entry name" value="Acyltransferase"/>
    <property type="match status" value="1"/>
</dbReference>
<dbReference type="RefSeq" id="WP_135476040.1">
    <property type="nucleotide sequence ID" value="NZ_SIJK02000002.1"/>
</dbReference>
<name>A0ABS4D4M2_9CHLR</name>
<keyword evidence="2" id="KW-0012">Acyltransferase</keyword>
<accession>A0ABS4D4M2</accession>
<dbReference type="SMART" id="SM00563">
    <property type="entry name" value="PlsC"/>
    <property type="match status" value="1"/>
</dbReference>
<organism evidence="2 3">
    <name type="scientific">Candidatus Chloroploca mongolica</name>
    <dbReference type="NCBI Taxonomy" id="2528176"/>
    <lineage>
        <taxon>Bacteria</taxon>
        <taxon>Bacillati</taxon>
        <taxon>Chloroflexota</taxon>
        <taxon>Chloroflexia</taxon>
        <taxon>Chloroflexales</taxon>
        <taxon>Chloroflexineae</taxon>
        <taxon>Oscillochloridaceae</taxon>
        <taxon>Candidatus Chloroploca</taxon>
    </lineage>
</organism>
<dbReference type="Proteomes" id="UP001193081">
    <property type="component" value="Unassembled WGS sequence"/>
</dbReference>